<evidence type="ECO:0000313" key="3">
    <source>
        <dbReference type="Proteomes" id="UP000193144"/>
    </source>
</evidence>
<dbReference type="AlphaFoldDB" id="A0A1Y1YG44"/>
<evidence type="ECO:0000313" key="2">
    <source>
        <dbReference type="EMBL" id="ORX96957.1"/>
    </source>
</evidence>
<dbReference type="OrthoDB" id="3724232at2759"/>
<gene>
    <name evidence="2" type="ORF">BCR34DRAFT_593668</name>
</gene>
<keyword evidence="3" id="KW-1185">Reference proteome</keyword>
<dbReference type="Proteomes" id="UP000193144">
    <property type="component" value="Unassembled WGS sequence"/>
</dbReference>
<dbReference type="EMBL" id="MCFA01000244">
    <property type="protein sequence ID" value="ORX96957.1"/>
    <property type="molecule type" value="Genomic_DNA"/>
</dbReference>
<evidence type="ECO:0008006" key="4">
    <source>
        <dbReference type="Google" id="ProtNLM"/>
    </source>
</evidence>
<sequence>MFTSVIVLTFSILPFLASSAPPLSRRQSPSLTVKTEDGLTWCRPYADNMDDLLASFYEPTSINITCWTTTTMPDEKGIVQGSKLWLWAANVTNEGGKPVKGVGTPKTTEHGCWINEMYIQAGKLDLKKELKSCGDAPQHQVFYAKNGLGFTCHACTNLDKPECQRTWNGTGGLTPLNPGEPYPGYLSAGCWKSGTKVNGNGTWVRLRDEDCYVSPDQPNPKEWHGNPAPKCSS</sequence>
<reference evidence="2 3" key="1">
    <citation type="submission" date="2016-07" db="EMBL/GenBank/DDBJ databases">
        <title>Pervasive Adenine N6-methylation of Active Genes in Fungi.</title>
        <authorList>
            <consortium name="DOE Joint Genome Institute"/>
            <person name="Mondo S.J."/>
            <person name="Dannebaum R.O."/>
            <person name="Kuo R.C."/>
            <person name="Labutti K."/>
            <person name="Haridas S."/>
            <person name="Kuo A."/>
            <person name="Salamov A."/>
            <person name="Ahrendt S.R."/>
            <person name="Lipzen A."/>
            <person name="Sullivan W."/>
            <person name="Andreopoulos W.B."/>
            <person name="Clum A."/>
            <person name="Lindquist E."/>
            <person name="Daum C."/>
            <person name="Ramamoorthy G.K."/>
            <person name="Gryganskyi A."/>
            <person name="Culley D."/>
            <person name="Magnuson J.K."/>
            <person name="James T.Y."/>
            <person name="O'Malley M.A."/>
            <person name="Stajich J.E."/>
            <person name="Spatafora J.W."/>
            <person name="Visel A."/>
            <person name="Grigoriev I.V."/>
        </authorList>
    </citation>
    <scope>NUCLEOTIDE SEQUENCE [LARGE SCALE GENOMIC DNA]</scope>
    <source>
        <strain evidence="2 3">CBS 115471</strain>
    </source>
</reference>
<feature type="chain" id="PRO_5012260015" description="Secreted protein" evidence="1">
    <location>
        <begin position="20"/>
        <end position="233"/>
    </location>
</feature>
<feature type="signal peptide" evidence="1">
    <location>
        <begin position="1"/>
        <end position="19"/>
    </location>
</feature>
<accession>A0A1Y1YG44</accession>
<evidence type="ECO:0000256" key="1">
    <source>
        <dbReference type="SAM" id="SignalP"/>
    </source>
</evidence>
<name>A0A1Y1YG44_9PLEO</name>
<comment type="caution">
    <text evidence="2">The sequence shown here is derived from an EMBL/GenBank/DDBJ whole genome shotgun (WGS) entry which is preliminary data.</text>
</comment>
<proteinExistence type="predicted"/>
<organism evidence="2 3">
    <name type="scientific">Clohesyomyces aquaticus</name>
    <dbReference type="NCBI Taxonomy" id="1231657"/>
    <lineage>
        <taxon>Eukaryota</taxon>
        <taxon>Fungi</taxon>
        <taxon>Dikarya</taxon>
        <taxon>Ascomycota</taxon>
        <taxon>Pezizomycotina</taxon>
        <taxon>Dothideomycetes</taxon>
        <taxon>Pleosporomycetidae</taxon>
        <taxon>Pleosporales</taxon>
        <taxon>Lindgomycetaceae</taxon>
        <taxon>Clohesyomyces</taxon>
    </lineage>
</organism>
<protein>
    <recommendedName>
        <fullName evidence="4">Secreted protein</fullName>
    </recommendedName>
</protein>
<keyword evidence="1" id="KW-0732">Signal</keyword>